<evidence type="ECO:0000256" key="1">
    <source>
        <dbReference type="ARBA" id="ARBA00022729"/>
    </source>
</evidence>
<dbReference type="RefSeq" id="WP_105928927.1">
    <property type="nucleotide sequence ID" value="NZ_CP019980.1"/>
</dbReference>
<evidence type="ECO:0000313" key="7">
    <source>
        <dbReference type="Proteomes" id="UP000255295"/>
    </source>
</evidence>
<proteinExistence type="predicted"/>
<evidence type="ECO:0000313" key="5">
    <source>
        <dbReference type="EMBL" id="SUV15630.1"/>
    </source>
</evidence>
<dbReference type="Pfam" id="PF00395">
    <property type="entry name" value="SLH"/>
    <property type="match status" value="1"/>
</dbReference>
<dbReference type="Proteomes" id="UP000238825">
    <property type="component" value="Chromosome"/>
</dbReference>
<dbReference type="Gene3D" id="2.60.40.1220">
    <property type="match status" value="1"/>
</dbReference>
<feature type="signal peptide" evidence="2">
    <location>
        <begin position="1"/>
        <end position="31"/>
    </location>
</feature>
<dbReference type="PROSITE" id="PS51272">
    <property type="entry name" value="SLH"/>
    <property type="match status" value="2"/>
</dbReference>
<feature type="chain" id="PRO_5015770693" evidence="2">
    <location>
        <begin position="32"/>
        <end position="1239"/>
    </location>
</feature>
<evidence type="ECO:0000259" key="3">
    <source>
        <dbReference type="PROSITE" id="PS51272"/>
    </source>
</evidence>
<sequence length="1239" mass="129682">MANQPKKYKKFVATAATATLVASAIVPVASAAGFSDVAGNDHEVAINALADAGIINGYADGSFKPNQTINRGQVVKLLGRYLEAQGQEIPADWNSKQRFNDLPVTAEEELVKYAALAKDAGVFNGSNGNLNASQTMQRQQMAVVLVRAIKEIAGVDLVAEYKKANFVTEIGDLDKAYSAEQRTAIVALEYAGITNVAHFNPGNSVTRGQFASFLYRTIENVVNNPEAGVAAVKAINNTTVEVTFDEEVDNVQALNFLISDLEVKNAAVKLTNKKVVVLTTAAQTADKEYTVSLGEEKIGTFKGIAAVVPTKVDLVEKSVQGKLGQQVTLKAQVTVAEGQTKAGIPVTFFIPGSANGVKTPVTVEAVTNEEGIATYSYTRYAATNDTVTVYANGDRSKFSTGYVFWAVDQTLEITEVTTGATINNGANKTYKVTYKHPETGKPVSGKVLNVSVKENIDVTVDKLQNVTVNGVNVVQTSDNNTRAAQITTDSKGEATFTVSGSNAEVTPVVFEATPVQVTNTNGTVTTTGYTQKYTADILQASAAKVTFGAVQAAYTLEVTRDGGETAATGVLNGRKYNLVVKDKDGKLAANEIVNVAFNEDIDGVISTVTSAQFVKVENGKQVGYEDKKITVKTNSKGEASFVISSDTVNSYATPIAWIDINNQSGKDANLDKGEPSAVAPISYFQAAYLDGSKLVSYKGTTETDKFDGAETATFKVQLTNQSGKVVANSGYTTKDVTYTVYNTGANNVKVGDVEIAPNRVHTVVAPNGEINVTSVEGKTSSVKVLATGVAKEVNGNKEFAFTSKEATATFTNTGEITNPYTGVLDLASINKKDKEIKFADKSKAVVYAGETGKTYKYFGIGNTTISSADAFISLLEEYKAAGKTVRATYEVKDDVVTFTIISENTASGNNGAASGKLVSAVVSDETADVAGLVDTITFTFDKAVAASTVAASDFAGTGYTVTGSPIVSGNTVKLTITPAAAVNTATVATVADSIGFTDGKGNVADTGFKITLGSKISKLFTADANQTTVAKVDAKGELAVGANTIKLAVNTSELNQADYNGLKVKFVKGTSLGTDPVAVYNSSTREVEVTLSYNDTNNTDAKINSAIAAVGSHGTVDFTKVTIDASAYVPKDADVTSPLTVTVSGGVNGTTGQVGKYNFALYPTLVAGDTVTVNGVTYTKVVSGSAVAANKTFNTAQELVDAIKVNDVRFDTTSAAAGDIITLIDKAQTGAAAPVVTSN</sequence>
<feature type="domain" description="SLH" evidence="3">
    <location>
        <begin position="29"/>
        <end position="92"/>
    </location>
</feature>
<evidence type="ECO:0000313" key="6">
    <source>
        <dbReference type="Proteomes" id="UP000238825"/>
    </source>
</evidence>
<accession>A0A2S0K4V8</accession>
<dbReference type="EMBL" id="CP019980">
    <property type="protein sequence ID" value="AVK98403.1"/>
    <property type="molecule type" value="Genomic_DNA"/>
</dbReference>
<organism evidence="4 6">
    <name type="scientific">Lysinibacillus sphaericus</name>
    <name type="common">Bacillus sphaericus</name>
    <dbReference type="NCBI Taxonomy" id="1421"/>
    <lineage>
        <taxon>Bacteria</taxon>
        <taxon>Bacillati</taxon>
        <taxon>Bacillota</taxon>
        <taxon>Bacilli</taxon>
        <taxon>Bacillales</taxon>
        <taxon>Bacillaceae</taxon>
        <taxon>Lysinibacillus</taxon>
    </lineage>
</organism>
<dbReference type="InterPro" id="IPR008964">
    <property type="entry name" value="Invasin/intimin_cell_adhesion"/>
</dbReference>
<dbReference type="GeneID" id="48278467"/>
<dbReference type="Gene3D" id="2.60.40.10">
    <property type="entry name" value="Immunoglobulins"/>
    <property type="match status" value="1"/>
</dbReference>
<dbReference type="EMBL" id="UFSZ01000001">
    <property type="protein sequence ID" value="SUV15630.1"/>
    <property type="molecule type" value="Genomic_DNA"/>
</dbReference>
<evidence type="ECO:0000256" key="2">
    <source>
        <dbReference type="SAM" id="SignalP"/>
    </source>
</evidence>
<gene>
    <name evidence="5" type="primary">sap_1</name>
    <name evidence="4" type="ORF">LS41612_19855</name>
    <name evidence="5" type="ORF">NCTC10338_00699</name>
</gene>
<feature type="domain" description="SLH" evidence="3">
    <location>
        <begin position="168"/>
        <end position="228"/>
    </location>
</feature>
<dbReference type="AlphaFoldDB" id="A0A2S0K4V8"/>
<reference evidence="5 7" key="2">
    <citation type="submission" date="2018-06" db="EMBL/GenBank/DDBJ databases">
        <authorList>
            <consortium name="Pathogen Informatics"/>
            <person name="Doyle S."/>
        </authorList>
    </citation>
    <scope>NUCLEOTIDE SEQUENCE [LARGE SCALE GENOMIC DNA]</scope>
    <source>
        <strain evidence="5 7">NCTC10338</strain>
    </source>
</reference>
<name>A0A2S0K4V8_LYSSH</name>
<dbReference type="InterPro" id="IPR001119">
    <property type="entry name" value="SLH_dom"/>
</dbReference>
<protein>
    <submittedName>
        <fullName evidence="5">S-layer protein sap</fullName>
    </submittedName>
</protein>
<evidence type="ECO:0000313" key="4">
    <source>
        <dbReference type="EMBL" id="AVK98403.1"/>
    </source>
</evidence>
<dbReference type="Proteomes" id="UP000255295">
    <property type="component" value="Unassembled WGS sequence"/>
</dbReference>
<dbReference type="InterPro" id="IPR014755">
    <property type="entry name" value="Cu-Rt/internalin_Ig-like"/>
</dbReference>
<dbReference type="InterPro" id="IPR013783">
    <property type="entry name" value="Ig-like_fold"/>
</dbReference>
<reference evidence="4 6" key="1">
    <citation type="submission" date="2017-03" db="EMBL/GenBank/DDBJ databases">
        <title>The whole genome sequencing and assembly of Lysinibacillus sphaericus DSM 28T strain.</title>
        <authorList>
            <person name="Lee Y.-J."/>
            <person name="Yi H."/>
            <person name="Bahn Y.-S."/>
            <person name="Kim J.F."/>
            <person name="Lee D.-W."/>
        </authorList>
    </citation>
    <scope>NUCLEOTIDE SEQUENCE [LARGE SCALE GENOMIC DNA]</scope>
    <source>
        <strain evidence="4 6">DSM 28</strain>
    </source>
</reference>
<dbReference type="SUPFAM" id="SSF49373">
    <property type="entry name" value="Invasin/intimin cell-adhesion fragments"/>
    <property type="match status" value="1"/>
</dbReference>
<keyword evidence="1 2" id="KW-0732">Signal</keyword>